<sequence>MDILAFVWIFFMPILVMSGVIGGMFLIIAGVNYRKLLVVLMGLLSFSFVVLPFVFWGMGIDSDKFLRIPTVLYWILFSLTGLLAGVNGIQLKVKSIRNMGFIIFSTGMLGAIFYYLMSLPNSFSI</sequence>
<evidence type="ECO:0000313" key="2">
    <source>
        <dbReference type="EMBL" id="SCM02363.1"/>
    </source>
</evidence>
<dbReference type="EMBL" id="FMIK01000048">
    <property type="protein sequence ID" value="SCM02363.1"/>
    <property type="molecule type" value="Genomic_DNA"/>
</dbReference>
<feature type="transmembrane region" description="Helical" evidence="1">
    <location>
        <begin position="101"/>
        <end position="117"/>
    </location>
</feature>
<dbReference type="AlphaFoldDB" id="A0AAX2CM48"/>
<dbReference type="GeneID" id="33898498"/>
<evidence type="ECO:0000256" key="1">
    <source>
        <dbReference type="SAM" id="Phobius"/>
    </source>
</evidence>
<gene>
    <name evidence="2" type="ORF">BCB44BAC_03663</name>
</gene>
<dbReference type="Proteomes" id="UP000242164">
    <property type="component" value="Unassembled WGS sequence"/>
</dbReference>
<accession>A0AAX2CM48</accession>
<keyword evidence="1" id="KW-0812">Transmembrane</keyword>
<feature type="transmembrane region" description="Helical" evidence="1">
    <location>
        <begin position="6"/>
        <end position="29"/>
    </location>
</feature>
<evidence type="ECO:0008006" key="4">
    <source>
        <dbReference type="Google" id="ProtNLM"/>
    </source>
</evidence>
<feature type="transmembrane region" description="Helical" evidence="1">
    <location>
        <begin position="36"/>
        <end position="59"/>
    </location>
</feature>
<comment type="caution">
    <text evidence="2">The sequence shown here is derived from an EMBL/GenBank/DDBJ whole genome shotgun (WGS) entry which is preliminary data.</text>
</comment>
<evidence type="ECO:0000313" key="3">
    <source>
        <dbReference type="Proteomes" id="UP000242164"/>
    </source>
</evidence>
<dbReference type="RefSeq" id="WP_012095711.1">
    <property type="nucleotide sequence ID" value="NZ_CP024096.1"/>
</dbReference>
<keyword evidence="1" id="KW-1133">Transmembrane helix</keyword>
<name>A0AAX2CM48_9BACI</name>
<keyword evidence="1" id="KW-0472">Membrane</keyword>
<feature type="transmembrane region" description="Helical" evidence="1">
    <location>
        <begin position="71"/>
        <end position="89"/>
    </location>
</feature>
<proteinExistence type="predicted"/>
<reference evidence="2 3" key="1">
    <citation type="submission" date="2016-08" db="EMBL/GenBank/DDBJ databases">
        <authorList>
            <person name="Loux V."/>
            <person name="Rue O."/>
        </authorList>
    </citation>
    <scope>NUCLEOTIDE SEQUENCE [LARGE SCALE GENOMIC DNA]</scope>
    <source>
        <strain evidence="2 3">AFSSA_08CEB44bac</strain>
    </source>
</reference>
<protein>
    <recommendedName>
        <fullName evidence="4">Ammonia permease</fullName>
    </recommendedName>
</protein>
<organism evidence="2 3">
    <name type="scientific">Bacillus cytotoxicus</name>
    <dbReference type="NCBI Taxonomy" id="580165"/>
    <lineage>
        <taxon>Bacteria</taxon>
        <taxon>Bacillati</taxon>
        <taxon>Bacillota</taxon>
        <taxon>Bacilli</taxon>
        <taxon>Bacillales</taxon>
        <taxon>Bacillaceae</taxon>
        <taxon>Bacillus</taxon>
        <taxon>Bacillus cereus group</taxon>
    </lineage>
</organism>